<sequence>MMIESGKAIDIRMVRMDRDLAADEWNGLSRLLSEEKRQRLSRFRNREDACRSLLGELLVKATVSERTGRPISSISMRTNSFGKPLLNGSQPLHFNISHSGNWIVAIIADEEVGIDVEVIKPIDLIIAKRYFAKEEYSQLMAVPPQDRLAMFYTLWTLKESYVKAVGEGLSIPLNSFHFQLDDPASIRFEVLEGSYSQLVNPSSHRFRISRLADEAVLAVCYGSTGYLKEHACLGVDELLAEIGSLEGREA</sequence>
<dbReference type="InterPro" id="IPR008278">
    <property type="entry name" value="4-PPantetheinyl_Trfase_dom"/>
</dbReference>
<proteinExistence type="inferred from homology"/>
<evidence type="ECO:0000256" key="1">
    <source>
        <dbReference type="ARBA" id="ARBA00001946"/>
    </source>
</evidence>
<dbReference type="EMBL" id="CAKMMF010000001">
    <property type="protein sequence ID" value="CAH1190142.1"/>
    <property type="molecule type" value="Genomic_DNA"/>
</dbReference>
<feature type="domain" description="4'-phosphopantetheinyl transferase N-terminal" evidence="8">
    <location>
        <begin position="23"/>
        <end position="105"/>
    </location>
</feature>
<gene>
    <name evidence="9" type="primary">sfp_1</name>
    <name evidence="9" type="ORF">PAECIP111893_00196</name>
</gene>
<dbReference type="InterPro" id="IPR050559">
    <property type="entry name" value="P-Pant_transferase_sf"/>
</dbReference>
<dbReference type="PANTHER" id="PTHR12215:SF10">
    <property type="entry name" value="L-AMINOADIPATE-SEMIALDEHYDE DEHYDROGENASE-PHOSPHOPANTETHEINYL TRANSFERASE"/>
    <property type="match status" value="1"/>
</dbReference>
<evidence type="ECO:0000256" key="4">
    <source>
        <dbReference type="ARBA" id="ARBA00022723"/>
    </source>
</evidence>
<dbReference type="NCBIfam" id="TIGR00556">
    <property type="entry name" value="pantethn_trn"/>
    <property type="match status" value="1"/>
</dbReference>
<dbReference type="GO" id="GO:0008897">
    <property type="term" value="F:holo-[acyl-carrier-protein] synthase activity"/>
    <property type="evidence" value="ECO:0007669"/>
    <property type="project" value="UniProtKB-EC"/>
</dbReference>
<comment type="caution">
    <text evidence="9">The sequence shown here is derived from an EMBL/GenBank/DDBJ whole genome shotgun (WGS) entry which is preliminary data.</text>
</comment>
<dbReference type="Gene3D" id="3.90.470.20">
    <property type="entry name" value="4'-phosphopantetheinyl transferase domain"/>
    <property type="match status" value="2"/>
</dbReference>
<feature type="domain" description="4'-phosphopantetheinyl transferase" evidence="7">
    <location>
        <begin position="112"/>
        <end position="219"/>
    </location>
</feature>
<comment type="similarity">
    <text evidence="2">Belongs to the P-Pant transferase superfamily. Gsp/Sfp/HetI/AcpT family.</text>
</comment>
<evidence type="ECO:0000256" key="3">
    <source>
        <dbReference type="ARBA" id="ARBA00022679"/>
    </source>
</evidence>
<dbReference type="Proteomes" id="UP000838686">
    <property type="component" value="Unassembled WGS sequence"/>
</dbReference>
<evidence type="ECO:0000256" key="6">
    <source>
        <dbReference type="ARBA" id="ARBA00023194"/>
    </source>
</evidence>
<keyword evidence="10" id="KW-1185">Reference proteome</keyword>
<evidence type="ECO:0000259" key="7">
    <source>
        <dbReference type="Pfam" id="PF01648"/>
    </source>
</evidence>
<dbReference type="EC" id="2.7.8.7" evidence="9"/>
<reference evidence="9" key="1">
    <citation type="submission" date="2022-01" db="EMBL/GenBank/DDBJ databases">
        <authorList>
            <person name="Criscuolo A."/>
        </authorList>
    </citation>
    <scope>NUCLEOTIDE SEQUENCE</scope>
    <source>
        <strain evidence="9">CIP111893</strain>
    </source>
</reference>
<keyword evidence="4" id="KW-0479">Metal-binding</keyword>
<evidence type="ECO:0000256" key="2">
    <source>
        <dbReference type="ARBA" id="ARBA00010990"/>
    </source>
</evidence>
<keyword evidence="6" id="KW-0045">Antibiotic biosynthesis</keyword>
<accession>A0ABM9BMY2</accession>
<comment type="cofactor">
    <cofactor evidence="1">
        <name>Mg(2+)</name>
        <dbReference type="ChEBI" id="CHEBI:18420"/>
    </cofactor>
</comment>
<dbReference type="InterPro" id="IPR004568">
    <property type="entry name" value="Ppantetheine-prot_Trfase_dom"/>
</dbReference>
<dbReference type="InterPro" id="IPR055066">
    <property type="entry name" value="AASDHPPT_N"/>
</dbReference>
<organism evidence="9 10">
    <name type="scientific">Paenibacillus plantiphilus</name>
    <dbReference type="NCBI Taxonomy" id="2905650"/>
    <lineage>
        <taxon>Bacteria</taxon>
        <taxon>Bacillati</taxon>
        <taxon>Bacillota</taxon>
        <taxon>Bacilli</taxon>
        <taxon>Bacillales</taxon>
        <taxon>Paenibacillaceae</taxon>
        <taxon>Paenibacillus</taxon>
    </lineage>
</organism>
<dbReference type="PANTHER" id="PTHR12215">
    <property type="entry name" value="PHOSPHOPANTETHEINE TRANSFERASE"/>
    <property type="match status" value="1"/>
</dbReference>
<evidence type="ECO:0000259" key="8">
    <source>
        <dbReference type="Pfam" id="PF22624"/>
    </source>
</evidence>
<dbReference type="Pfam" id="PF22624">
    <property type="entry name" value="AASDHPPT_N"/>
    <property type="match status" value="1"/>
</dbReference>
<keyword evidence="3 9" id="KW-0808">Transferase</keyword>
<dbReference type="RefSeq" id="WP_236338389.1">
    <property type="nucleotide sequence ID" value="NZ_CAKMMF010000001.1"/>
</dbReference>
<protein>
    <submittedName>
        <fullName evidence="9">4'-phosphopantetheinyl transferase Sfp</fullName>
        <ecNumber evidence="9">2.7.8.7</ecNumber>
    </submittedName>
</protein>
<evidence type="ECO:0000313" key="10">
    <source>
        <dbReference type="Proteomes" id="UP000838686"/>
    </source>
</evidence>
<dbReference type="SUPFAM" id="SSF56214">
    <property type="entry name" value="4'-phosphopantetheinyl transferase"/>
    <property type="match status" value="2"/>
</dbReference>
<name>A0ABM9BMY2_9BACL</name>
<evidence type="ECO:0000313" key="9">
    <source>
        <dbReference type="EMBL" id="CAH1190142.1"/>
    </source>
</evidence>
<dbReference type="InterPro" id="IPR037143">
    <property type="entry name" value="4-PPantetheinyl_Trfase_dom_sf"/>
</dbReference>
<dbReference type="Pfam" id="PF01648">
    <property type="entry name" value="ACPS"/>
    <property type="match status" value="1"/>
</dbReference>
<keyword evidence="5" id="KW-0460">Magnesium</keyword>
<evidence type="ECO:0000256" key="5">
    <source>
        <dbReference type="ARBA" id="ARBA00022842"/>
    </source>
</evidence>